<feature type="domain" description="FHA" evidence="1">
    <location>
        <begin position="32"/>
        <end position="82"/>
    </location>
</feature>
<dbReference type="InterPro" id="IPR050697">
    <property type="entry name" value="Adenylyl/Guanylyl_Cyclase_3/4"/>
</dbReference>
<dbReference type="SMART" id="SM00044">
    <property type="entry name" value="CYCc"/>
    <property type="match status" value="1"/>
</dbReference>
<sequence>MASSLVIPQATLNISNQAEGNDNKWVLAADTITIGRSLCNDIVLPYSWISRRHSMIQKDENNTYTIVDLGSTNGTLVNYKLIHFPATLSSGDIVTLGDTELTFTQETEPDIPEQGSEFPPDETVVCLQRKIVCILVCDIRSYTALSEQLGVARIGELLQLWCKAMSDIVTKNGGEVDKFIGDAVLAVWKDSDSLSRVIQALTAADEMQRLTAELGNRFTEIQEPLRLWTALNTGEAVVGNIGVAGSRDYTIIGDAVNVAFRLEEQASRLNCDVVIGESCYRHLPQQTTVFRLYTIDIRGKSQPFRCYGCNYDELHKFIFDLSTVNG</sequence>
<evidence type="ECO:0000259" key="1">
    <source>
        <dbReference type="PROSITE" id="PS50006"/>
    </source>
</evidence>
<dbReference type="SUPFAM" id="SSF49879">
    <property type="entry name" value="SMAD/FHA domain"/>
    <property type="match status" value="1"/>
</dbReference>
<evidence type="ECO:0000259" key="2">
    <source>
        <dbReference type="PROSITE" id="PS50125"/>
    </source>
</evidence>
<gene>
    <name evidence="3" type="ORF">VT98_10382</name>
</gene>
<proteinExistence type="predicted"/>
<reference evidence="3 4" key="1">
    <citation type="submission" date="2017-01" db="EMBL/GenBank/DDBJ databases">
        <title>The cable genome- insights into the physiology and evolution of filamentous bacteria capable of sulfide oxidation via long distance electron transfer.</title>
        <authorList>
            <person name="Schreiber L."/>
            <person name="Bjerg J.T."/>
            <person name="Boggild A."/>
            <person name="Van De Vossenberg J."/>
            <person name="Meysman F."/>
            <person name="Nielsen L.P."/>
            <person name="Schramm A."/>
            <person name="Kjeldsen K.U."/>
        </authorList>
    </citation>
    <scope>NUCLEOTIDE SEQUENCE [LARGE SCALE GENOMIC DNA]</scope>
    <source>
        <strain evidence="3">A1</strain>
    </source>
</reference>
<protein>
    <submittedName>
        <fullName evidence="3">Adenylate cyclase</fullName>
        <ecNumber evidence="3">4.6.1.1</ecNumber>
    </submittedName>
</protein>
<dbReference type="PANTHER" id="PTHR43081:SF1">
    <property type="entry name" value="ADENYLATE CYCLASE, TERMINAL-DIFFERENTIATION SPECIFIC"/>
    <property type="match status" value="1"/>
</dbReference>
<dbReference type="InterPro" id="IPR000253">
    <property type="entry name" value="FHA_dom"/>
</dbReference>
<dbReference type="CDD" id="cd07302">
    <property type="entry name" value="CHD"/>
    <property type="match status" value="1"/>
</dbReference>
<dbReference type="Gene3D" id="3.30.70.1230">
    <property type="entry name" value="Nucleotide cyclase"/>
    <property type="match status" value="1"/>
</dbReference>
<organism evidence="3 4">
    <name type="scientific">Candidatus Electrothrix communis</name>
    <dbReference type="NCBI Taxonomy" id="1859133"/>
    <lineage>
        <taxon>Bacteria</taxon>
        <taxon>Pseudomonadati</taxon>
        <taxon>Thermodesulfobacteriota</taxon>
        <taxon>Desulfobulbia</taxon>
        <taxon>Desulfobulbales</taxon>
        <taxon>Desulfobulbaceae</taxon>
        <taxon>Candidatus Electrothrix</taxon>
    </lineage>
</organism>
<dbReference type="InterPro" id="IPR008984">
    <property type="entry name" value="SMAD_FHA_dom_sf"/>
</dbReference>
<dbReference type="InterPro" id="IPR001054">
    <property type="entry name" value="A/G_cyclase"/>
</dbReference>
<dbReference type="Pfam" id="PF00498">
    <property type="entry name" value="FHA"/>
    <property type="match status" value="1"/>
</dbReference>
<dbReference type="CDD" id="cd00060">
    <property type="entry name" value="FHA"/>
    <property type="match status" value="1"/>
</dbReference>
<dbReference type="SMART" id="SM00240">
    <property type="entry name" value="FHA"/>
    <property type="match status" value="1"/>
</dbReference>
<dbReference type="GO" id="GO:0009190">
    <property type="term" value="P:cyclic nucleotide biosynthetic process"/>
    <property type="evidence" value="ECO:0007669"/>
    <property type="project" value="InterPro"/>
</dbReference>
<dbReference type="GO" id="GO:0035556">
    <property type="term" value="P:intracellular signal transduction"/>
    <property type="evidence" value="ECO:0007669"/>
    <property type="project" value="InterPro"/>
</dbReference>
<dbReference type="GO" id="GO:0004016">
    <property type="term" value="F:adenylate cyclase activity"/>
    <property type="evidence" value="ECO:0007669"/>
    <property type="project" value="UniProtKB-EC"/>
</dbReference>
<evidence type="ECO:0000313" key="3">
    <source>
        <dbReference type="EMBL" id="RWX49520.1"/>
    </source>
</evidence>
<name>A0A3S3UG99_9BACT</name>
<dbReference type="EMBL" id="MTKP01000038">
    <property type="protein sequence ID" value="RWX49520.1"/>
    <property type="molecule type" value="Genomic_DNA"/>
</dbReference>
<dbReference type="AlphaFoldDB" id="A0A3S3UG99"/>
<dbReference type="Gene3D" id="2.60.200.20">
    <property type="match status" value="1"/>
</dbReference>
<feature type="domain" description="Guanylate cyclase" evidence="2">
    <location>
        <begin position="133"/>
        <end position="263"/>
    </location>
</feature>
<dbReference type="PROSITE" id="PS50125">
    <property type="entry name" value="GUANYLATE_CYCLASE_2"/>
    <property type="match status" value="1"/>
</dbReference>
<keyword evidence="3" id="KW-0456">Lyase</keyword>
<evidence type="ECO:0000313" key="4">
    <source>
        <dbReference type="Proteomes" id="UP000288086"/>
    </source>
</evidence>
<dbReference type="Proteomes" id="UP000288086">
    <property type="component" value="Unassembled WGS sequence"/>
</dbReference>
<dbReference type="EC" id="4.6.1.1" evidence="3"/>
<dbReference type="PANTHER" id="PTHR43081">
    <property type="entry name" value="ADENYLATE CYCLASE, TERMINAL-DIFFERENTIATION SPECIFIC-RELATED"/>
    <property type="match status" value="1"/>
</dbReference>
<dbReference type="SUPFAM" id="SSF55073">
    <property type="entry name" value="Nucleotide cyclase"/>
    <property type="match status" value="1"/>
</dbReference>
<comment type="caution">
    <text evidence="3">The sequence shown here is derived from an EMBL/GenBank/DDBJ whole genome shotgun (WGS) entry which is preliminary data.</text>
</comment>
<keyword evidence="4" id="KW-1185">Reference proteome</keyword>
<dbReference type="InterPro" id="IPR029787">
    <property type="entry name" value="Nucleotide_cyclase"/>
</dbReference>
<accession>A0A3S3UG99</accession>
<dbReference type="PROSITE" id="PS50006">
    <property type="entry name" value="FHA_DOMAIN"/>
    <property type="match status" value="1"/>
</dbReference>
<dbReference type="Pfam" id="PF00211">
    <property type="entry name" value="Guanylate_cyc"/>
    <property type="match status" value="1"/>
</dbReference>